<keyword evidence="1" id="KW-1133">Transmembrane helix</keyword>
<name>A0A974XXS0_9GAMM</name>
<evidence type="ECO:0000313" key="2">
    <source>
        <dbReference type="EMBL" id="QSX77699.1"/>
    </source>
</evidence>
<keyword evidence="1" id="KW-0812">Transmembrane</keyword>
<dbReference type="AlphaFoldDB" id="A0A974XXS0"/>
<dbReference type="KEGG" id="lsf:I8J32_013260"/>
<dbReference type="Proteomes" id="UP000639274">
    <property type="component" value="Chromosome"/>
</dbReference>
<keyword evidence="3" id="KW-1185">Reference proteome</keyword>
<gene>
    <name evidence="2" type="ORF">I8J32_013260</name>
</gene>
<organism evidence="2 3">
    <name type="scientific">Agrilutibacter solisilvae</name>
    <dbReference type="NCBI Taxonomy" id="2763317"/>
    <lineage>
        <taxon>Bacteria</taxon>
        <taxon>Pseudomonadati</taxon>
        <taxon>Pseudomonadota</taxon>
        <taxon>Gammaproteobacteria</taxon>
        <taxon>Lysobacterales</taxon>
        <taxon>Lysobacteraceae</taxon>
        <taxon>Agrilutibacter</taxon>
    </lineage>
</organism>
<dbReference type="RefSeq" id="WP_200616416.1">
    <property type="nucleotide sequence ID" value="NZ_CP071518.1"/>
</dbReference>
<reference evidence="2 3" key="1">
    <citation type="submission" date="2021-03" db="EMBL/GenBank/DDBJ databases">
        <title>Lysobacter sp. nov. isolated from soil of gangwondo yeongwol, south Korea.</title>
        <authorList>
            <person name="Kim K.R."/>
            <person name="Kim K.H."/>
            <person name="Jeon C.O."/>
        </authorList>
    </citation>
    <scope>NUCLEOTIDE SEQUENCE [LARGE SCALE GENOMIC DNA]</scope>
    <source>
        <strain evidence="2 3">R19</strain>
    </source>
</reference>
<dbReference type="EMBL" id="CP071518">
    <property type="protein sequence ID" value="QSX77699.1"/>
    <property type="molecule type" value="Genomic_DNA"/>
</dbReference>
<feature type="transmembrane region" description="Helical" evidence="1">
    <location>
        <begin position="39"/>
        <end position="58"/>
    </location>
</feature>
<feature type="transmembrane region" description="Helical" evidence="1">
    <location>
        <begin position="70"/>
        <end position="93"/>
    </location>
</feature>
<protein>
    <recommendedName>
        <fullName evidence="4">Transmembrane protein</fullName>
    </recommendedName>
</protein>
<keyword evidence="1" id="KW-0472">Membrane</keyword>
<sequence>MNPLVELNLALILFLPWFAILAVLFWIYPRRPVRPGRRLFDAASLALALAAACAGMYWSMANADTRFGAMWQQVLASSVSYGAFLLVMTLAFFARRRWLSAGPTVPHASGTGALAP</sequence>
<evidence type="ECO:0000256" key="1">
    <source>
        <dbReference type="SAM" id="Phobius"/>
    </source>
</evidence>
<evidence type="ECO:0008006" key="4">
    <source>
        <dbReference type="Google" id="ProtNLM"/>
    </source>
</evidence>
<feature type="transmembrane region" description="Helical" evidence="1">
    <location>
        <begin position="6"/>
        <end position="27"/>
    </location>
</feature>
<proteinExistence type="predicted"/>
<evidence type="ECO:0000313" key="3">
    <source>
        <dbReference type="Proteomes" id="UP000639274"/>
    </source>
</evidence>
<accession>A0A974XXS0</accession>